<keyword evidence="1" id="KW-0175">Coiled coil</keyword>
<evidence type="ECO:0000256" key="1">
    <source>
        <dbReference type="SAM" id="Coils"/>
    </source>
</evidence>
<feature type="domain" description="Reverse transcriptase" evidence="2">
    <location>
        <begin position="227"/>
        <end position="486"/>
    </location>
</feature>
<protein>
    <recommendedName>
        <fullName evidence="2">Reverse transcriptase domain-containing protein</fullName>
    </recommendedName>
</protein>
<proteinExistence type="predicted"/>
<organism evidence="3 4">
    <name type="scientific">Zophobas morio</name>
    <dbReference type="NCBI Taxonomy" id="2755281"/>
    <lineage>
        <taxon>Eukaryota</taxon>
        <taxon>Metazoa</taxon>
        <taxon>Ecdysozoa</taxon>
        <taxon>Arthropoda</taxon>
        <taxon>Hexapoda</taxon>
        <taxon>Insecta</taxon>
        <taxon>Pterygota</taxon>
        <taxon>Neoptera</taxon>
        <taxon>Endopterygota</taxon>
        <taxon>Coleoptera</taxon>
        <taxon>Polyphaga</taxon>
        <taxon>Cucujiformia</taxon>
        <taxon>Tenebrionidae</taxon>
        <taxon>Zophobas</taxon>
    </lineage>
</organism>
<gene>
    <name evidence="3" type="ORF">Zmor_027842</name>
</gene>
<name>A0AA38M2F9_9CUCU</name>
<accession>A0AA38M2F9</accession>
<sequence>MGEITKELVAQTFENFRRSYRKVDPNDTLDRILERQLPKICINDTSKYIINKVNEVLSAKLVKNLSIEDLHTLTYCGAKTVAELCEPYRLVYHQSEIPTKFPEDATDQKKLFDHSPQRFRRLLFDDPSDNLGEPSEENIKQVWTGLWEEESHYKPEEALQYIEAETERIKELEKTKEIVTNSEIRMADLNRALKKKKNWSPPGIDGVQTFWYKKFKPVREALLQKINDVIKGEQMPEFFTVGFTELHSKGGNTKDASNYRPITHLPAIYKIITRCVYQKIFQHYTCYNILADEQCGGRKDCYGVRKALVIDSVAIDQDEVQGYYVDFKKAFDSVPHDWILKVLRIYKVNEDLVKFLENGMSKWKTRIHLKPNILTSTIQLKKGVFQGDSTSVILFWTAINPLSFALRATKVGLKLRYGSTSLSHVLYMDDLKLYASNPENLRANYNEVEKFTKAISMTINTKKIHEFWIPERMSTKTEVVYLGYIQSPKIDSPETIYHKVRKFDDKCKKIASETKISKQDKTNFKKQYVFNSIFNSFGILHWKLFKRELLKTEVRKKFLPLVQERDKDLPLMYLKLINDMCKIRRTFIEESRRSDFIKSIVENDNVTPLRLSVTDESEYVKLVVAEMKEKKQRKRKVTDRE</sequence>
<reference evidence="3" key="1">
    <citation type="journal article" date="2023" name="G3 (Bethesda)">
        <title>Whole genome assemblies of Zophobas morio and Tenebrio molitor.</title>
        <authorList>
            <person name="Kaur S."/>
            <person name="Stinson S.A."/>
            <person name="diCenzo G.C."/>
        </authorList>
    </citation>
    <scope>NUCLEOTIDE SEQUENCE</scope>
    <source>
        <strain evidence="3">QUZm001</strain>
    </source>
</reference>
<feature type="coiled-coil region" evidence="1">
    <location>
        <begin position="162"/>
        <end position="192"/>
    </location>
</feature>
<dbReference type="CDD" id="cd01650">
    <property type="entry name" value="RT_nLTR_like"/>
    <property type="match status" value="1"/>
</dbReference>
<dbReference type="InterPro" id="IPR000477">
    <property type="entry name" value="RT_dom"/>
</dbReference>
<dbReference type="PANTHER" id="PTHR35450:SF2">
    <property type="entry name" value="REVERSE TRANSCRIPTASE DOMAIN-CONTAINING PROTEIN"/>
    <property type="match status" value="1"/>
</dbReference>
<dbReference type="SUPFAM" id="SSF56672">
    <property type="entry name" value="DNA/RNA polymerases"/>
    <property type="match status" value="1"/>
</dbReference>
<comment type="caution">
    <text evidence="3">The sequence shown here is derived from an EMBL/GenBank/DDBJ whole genome shotgun (WGS) entry which is preliminary data.</text>
</comment>
<dbReference type="GO" id="GO:0071897">
    <property type="term" value="P:DNA biosynthetic process"/>
    <property type="evidence" value="ECO:0007669"/>
    <property type="project" value="UniProtKB-ARBA"/>
</dbReference>
<evidence type="ECO:0000313" key="4">
    <source>
        <dbReference type="Proteomes" id="UP001168821"/>
    </source>
</evidence>
<evidence type="ECO:0000313" key="3">
    <source>
        <dbReference type="EMBL" id="KAJ3641330.1"/>
    </source>
</evidence>
<dbReference type="InterPro" id="IPR043502">
    <property type="entry name" value="DNA/RNA_pol_sf"/>
</dbReference>
<keyword evidence="4" id="KW-1185">Reference proteome</keyword>
<evidence type="ECO:0000259" key="2">
    <source>
        <dbReference type="PROSITE" id="PS50878"/>
    </source>
</evidence>
<dbReference type="PROSITE" id="PS50878">
    <property type="entry name" value="RT_POL"/>
    <property type="match status" value="1"/>
</dbReference>
<dbReference type="Proteomes" id="UP001168821">
    <property type="component" value="Unassembled WGS sequence"/>
</dbReference>
<dbReference type="EMBL" id="JALNTZ010000009">
    <property type="protein sequence ID" value="KAJ3641330.1"/>
    <property type="molecule type" value="Genomic_DNA"/>
</dbReference>
<dbReference type="AlphaFoldDB" id="A0AA38M2F9"/>
<dbReference type="PANTHER" id="PTHR35450">
    <property type="entry name" value="REVERSE TRANSCRIPTASE DOMAIN-CONTAINING PROTEIN"/>
    <property type="match status" value="1"/>
</dbReference>
<dbReference type="Pfam" id="PF00078">
    <property type="entry name" value="RVT_1"/>
    <property type="match status" value="1"/>
</dbReference>